<name>A0A923IT80_9SPHI</name>
<dbReference type="AlphaFoldDB" id="A0A923IT80"/>
<keyword evidence="1" id="KW-0472">Membrane</keyword>
<keyword evidence="1" id="KW-0812">Transmembrane</keyword>
<evidence type="ECO:0000313" key="2">
    <source>
        <dbReference type="EMBL" id="MBB2144420.1"/>
    </source>
</evidence>
<protein>
    <submittedName>
        <fullName evidence="2">Uncharacterized protein</fullName>
    </submittedName>
</protein>
<accession>A0A923IT80</accession>
<organism evidence="2 3">
    <name type="scientific">Pedobacter planticolens</name>
    <dbReference type="NCBI Taxonomy" id="2679964"/>
    <lineage>
        <taxon>Bacteria</taxon>
        <taxon>Pseudomonadati</taxon>
        <taxon>Bacteroidota</taxon>
        <taxon>Sphingobacteriia</taxon>
        <taxon>Sphingobacteriales</taxon>
        <taxon>Sphingobacteriaceae</taxon>
        <taxon>Pedobacter</taxon>
    </lineage>
</organism>
<keyword evidence="1" id="KW-1133">Transmembrane helix</keyword>
<feature type="transmembrane region" description="Helical" evidence="1">
    <location>
        <begin position="96"/>
        <end position="112"/>
    </location>
</feature>
<sequence length="183" mass="21218">MKQKTDYIFFGLTGLIIVNTIIQSQLYNYALSINNYLSFVAWPIALFLRLKNYKVRRYPLAFLLILATINIFNFGLGAMKLSFSIGDISSIPAERPGVNPIILLILIAYYFVNKKSINRILNNTFRGTPEERKVEYQKTVDFYLNKFNSCNKEELKDILKDFNDYPEPAKIALRQIQLKNDNA</sequence>
<dbReference type="Proteomes" id="UP000601055">
    <property type="component" value="Unassembled WGS sequence"/>
</dbReference>
<dbReference type="RefSeq" id="WP_182921109.1">
    <property type="nucleotide sequence ID" value="NZ_WNXD01000001.1"/>
</dbReference>
<comment type="caution">
    <text evidence="2">The sequence shown here is derived from an EMBL/GenBank/DDBJ whole genome shotgun (WGS) entry which is preliminary data.</text>
</comment>
<feature type="transmembrane region" description="Helical" evidence="1">
    <location>
        <begin position="7"/>
        <end position="27"/>
    </location>
</feature>
<evidence type="ECO:0000313" key="3">
    <source>
        <dbReference type="Proteomes" id="UP000601055"/>
    </source>
</evidence>
<proteinExistence type="predicted"/>
<gene>
    <name evidence="2" type="ORF">GM921_02910</name>
</gene>
<dbReference type="EMBL" id="WNXD01000001">
    <property type="protein sequence ID" value="MBB2144420.1"/>
    <property type="molecule type" value="Genomic_DNA"/>
</dbReference>
<evidence type="ECO:0000256" key="1">
    <source>
        <dbReference type="SAM" id="Phobius"/>
    </source>
</evidence>
<feature type="transmembrane region" description="Helical" evidence="1">
    <location>
        <begin position="33"/>
        <end position="50"/>
    </location>
</feature>
<feature type="transmembrane region" description="Helical" evidence="1">
    <location>
        <begin position="57"/>
        <end position="76"/>
    </location>
</feature>
<reference evidence="2" key="1">
    <citation type="submission" date="2019-11" db="EMBL/GenBank/DDBJ databases">
        <title>Description of Pedobacter sp. LMG 31464T.</title>
        <authorList>
            <person name="Carlier A."/>
            <person name="Qi S."/>
            <person name="Vandamme P."/>
        </authorList>
    </citation>
    <scope>NUCLEOTIDE SEQUENCE</scope>
    <source>
        <strain evidence="2">LMG 31464</strain>
    </source>
</reference>
<keyword evidence="3" id="KW-1185">Reference proteome</keyword>